<comment type="caution">
    <text evidence="1">The sequence shown here is derived from an EMBL/GenBank/DDBJ whole genome shotgun (WGS) entry which is preliminary data.</text>
</comment>
<organism evidence="1">
    <name type="scientific">Anaerolinea thermolimosa</name>
    <dbReference type="NCBI Taxonomy" id="229919"/>
    <lineage>
        <taxon>Bacteria</taxon>
        <taxon>Bacillati</taxon>
        <taxon>Chloroflexota</taxon>
        <taxon>Anaerolineae</taxon>
        <taxon>Anaerolineales</taxon>
        <taxon>Anaerolineaceae</taxon>
        <taxon>Anaerolinea</taxon>
    </lineage>
</organism>
<evidence type="ECO:0000313" key="1">
    <source>
        <dbReference type="EMBL" id="HGS23187.1"/>
    </source>
</evidence>
<gene>
    <name evidence="1" type="ORF">ENT37_15135</name>
</gene>
<protein>
    <recommendedName>
        <fullName evidence="2">DUF1080 domain-containing protein</fullName>
    </recommendedName>
</protein>
<sequence length="199" mass="22037">MPSWVEVRSAPSPVMKGGILFEDDFTHVPSGWGIGDATDAVVSYEQGGLRLLVRGAGRNIWSVAGQRLADVRIEVSIKQVAGPEDNLMGVICRYRNRENFYMMFVSRDGYYGIGKVVDSTYTLLGEEQLQYNPMLDSPDLPLRLVAECSGHRLSLFIEDKLLMAAEDETLDQGDVGVIAGAYREGGVEIIFDDFLVRQP</sequence>
<dbReference type="AlphaFoldDB" id="A0A7C4PLC8"/>
<accession>A0A7C4PLC8</accession>
<dbReference type="EMBL" id="DSYK01000764">
    <property type="protein sequence ID" value="HGS23187.1"/>
    <property type="molecule type" value="Genomic_DNA"/>
</dbReference>
<evidence type="ECO:0008006" key="2">
    <source>
        <dbReference type="Google" id="ProtNLM"/>
    </source>
</evidence>
<reference evidence="1" key="1">
    <citation type="journal article" date="2020" name="mSystems">
        <title>Genome- and Community-Level Interaction Insights into Carbon Utilization and Element Cycling Functions of Hydrothermarchaeota in Hydrothermal Sediment.</title>
        <authorList>
            <person name="Zhou Z."/>
            <person name="Liu Y."/>
            <person name="Xu W."/>
            <person name="Pan J."/>
            <person name="Luo Z.H."/>
            <person name="Li M."/>
        </authorList>
    </citation>
    <scope>NUCLEOTIDE SEQUENCE [LARGE SCALE GENOMIC DNA]</scope>
    <source>
        <strain evidence="1">SpSt-573</strain>
    </source>
</reference>
<proteinExistence type="predicted"/>
<dbReference type="Gene3D" id="2.60.120.560">
    <property type="entry name" value="Exo-inulinase, domain 1"/>
    <property type="match status" value="1"/>
</dbReference>
<name>A0A7C4PLC8_9CHLR</name>